<dbReference type="InterPro" id="IPR036869">
    <property type="entry name" value="J_dom_sf"/>
</dbReference>
<feature type="compositionally biased region" description="Polar residues" evidence="5">
    <location>
        <begin position="1"/>
        <end position="26"/>
    </location>
</feature>
<evidence type="ECO:0000259" key="7">
    <source>
        <dbReference type="PROSITE" id="PS50076"/>
    </source>
</evidence>
<accession>A0A420HUZ5</accession>
<evidence type="ECO:0000256" key="4">
    <source>
        <dbReference type="ARBA" id="ARBA00023136"/>
    </source>
</evidence>
<dbReference type="Pfam" id="PF00226">
    <property type="entry name" value="DnaJ"/>
    <property type="match status" value="1"/>
</dbReference>
<keyword evidence="2 6" id="KW-0812">Transmembrane</keyword>
<dbReference type="CDD" id="cd06257">
    <property type="entry name" value="DnaJ"/>
    <property type="match status" value="1"/>
</dbReference>
<evidence type="ECO:0000256" key="1">
    <source>
        <dbReference type="ARBA" id="ARBA00004167"/>
    </source>
</evidence>
<dbReference type="PRINTS" id="PR00625">
    <property type="entry name" value="JDOMAIN"/>
</dbReference>
<feature type="region of interest" description="Disordered" evidence="5">
    <location>
        <begin position="196"/>
        <end position="215"/>
    </location>
</feature>
<sequence length="357" mass="39963">MPIATASGTDSKSNGNARSRNHNQGNQDRKYTIEQKAEVIRVRRCSPTAFYDILGLEKSRTTVTDTEIKKAYRRISLLTHPDKNGHEHADEAFKMVSRAFGVLGDKDKRAKYDQFGGDPDSRFGGQQSSSPFSGFSEGRTPRGSSGAGDWQQELTPEEMFRRFFGGGPMGGFGRFDTGPSFVFNMGGGPGIRVQNFGGTTPRRRPRDPNAQQEPGASLRQVIMGLLPLLMILILPLISSILSGSSSTASAPSMRFDSAIPPHTLHRHTSRLNVDYYINPKEVDSYTKSQWNYLDQKAEINYINRLNIDCQQEESKRHELIKQAQGWIYRDAEKIKKAYSMPMVACKKLERLGQRSGF</sequence>
<dbReference type="SMART" id="SM00271">
    <property type="entry name" value="DnaJ"/>
    <property type="match status" value="1"/>
</dbReference>
<feature type="region of interest" description="Disordered" evidence="5">
    <location>
        <begin position="111"/>
        <end position="151"/>
    </location>
</feature>
<dbReference type="PANTHER" id="PTHR43908">
    <property type="entry name" value="AT29763P-RELATED"/>
    <property type="match status" value="1"/>
</dbReference>
<evidence type="ECO:0000256" key="5">
    <source>
        <dbReference type="SAM" id="MobiDB-lite"/>
    </source>
</evidence>
<keyword evidence="9" id="KW-1185">Reference proteome</keyword>
<evidence type="ECO:0000256" key="3">
    <source>
        <dbReference type="ARBA" id="ARBA00022989"/>
    </source>
</evidence>
<dbReference type="GO" id="GO:0071218">
    <property type="term" value="P:cellular response to misfolded protein"/>
    <property type="evidence" value="ECO:0007669"/>
    <property type="project" value="TreeGrafter"/>
</dbReference>
<dbReference type="SUPFAM" id="SSF46565">
    <property type="entry name" value="Chaperone J-domain"/>
    <property type="match status" value="1"/>
</dbReference>
<dbReference type="Pfam" id="PF09320">
    <property type="entry name" value="DUF1977"/>
    <property type="match status" value="1"/>
</dbReference>
<evidence type="ECO:0000256" key="6">
    <source>
        <dbReference type="SAM" id="Phobius"/>
    </source>
</evidence>
<feature type="transmembrane region" description="Helical" evidence="6">
    <location>
        <begin position="221"/>
        <end position="244"/>
    </location>
</feature>
<dbReference type="STRING" id="212602.A0A420HUZ5"/>
<protein>
    <submittedName>
        <fullName evidence="8">Putative J domain-containing protein C17A3.05c</fullName>
    </submittedName>
</protein>
<name>A0A420HUZ5_9PEZI</name>
<dbReference type="GO" id="GO:0030544">
    <property type="term" value="F:Hsp70 protein binding"/>
    <property type="evidence" value="ECO:0007669"/>
    <property type="project" value="TreeGrafter"/>
</dbReference>
<evidence type="ECO:0000313" key="8">
    <source>
        <dbReference type="EMBL" id="RKF61278.1"/>
    </source>
</evidence>
<comment type="subcellular location">
    <subcellularLocation>
        <location evidence="1">Membrane</location>
        <topology evidence="1">Single-pass membrane protein</topology>
    </subcellularLocation>
</comment>
<dbReference type="Gene3D" id="1.10.287.110">
    <property type="entry name" value="DnaJ domain"/>
    <property type="match status" value="1"/>
</dbReference>
<dbReference type="FunFam" id="1.10.287.110:FF:000069">
    <property type="entry name" value="ER associated DnaJ chaperone"/>
    <property type="match status" value="1"/>
</dbReference>
<keyword evidence="4 6" id="KW-0472">Membrane</keyword>
<dbReference type="PANTHER" id="PTHR43908:SF3">
    <property type="entry name" value="AT29763P-RELATED"/>
    <property type="match status" value="1"/>
</dbReference>
<dbReference type="OrthoDB" id="1507364at2759"/>
<dbReference type="AlphaFoldDB" id="A0A420HUZ5"/>
<feature type="domain" description="J" evidence="7">
    <location>
        <begin position="49"/>
        <end position="116"/>
    </location>
</feature>
<dbReference type="Proteomes" id="UP000286134">
    <property type="component" value="Unassembled WGS sequence"/>
</dbReference>
<keyword evidence="3 6" id="KW-1133">Transmembrane helix</keyword>
<feature type="region of interest" description="Disordered" evidence="5">
    <location>
        <begin position="1"/>
        <end position="32"/>
    </location>
</feature>
<dbReference type="InterPro" id="IPR051100">
    <property type="entry name" value="DnaJ_subfamily_B/C"/>
</dbReference>
<dbReference type="GO" id="GO:0005789">
    <property type="term" value="C:endoplasmic reticulum membrane"/>
    <property type="evidence" value="ECO:0007669"/>
    <property type="project" value="TreeGrafter"/>
</dbReference>
<dbReference type="InterPro" id="IPR001623">
    <property type="entry name" value="DnaJ_domain"/>
</dbReference>
<dbReference type="PROSITE" id="PS50076">
    <property type="entry name" value="DNAJ_2"/>
    <property type="match status" value="1"/>
</dbReference>
<evidence type="ECO:0000256" key="2">
    <source>
        <dbReference type="ARBA" id="ARBA00022692"/>
    </source>
</evidence>
<reference evidence="8 9" key="1">
    <citation type="journal article" date="2018" name="BMC Genomics">
        <title>Comparative genome analyses reveal sequence features reflecting distinct modes of host-adaptation between dicot and monocot powdery mildew.</title>
        <authorList>
            <person name="Wu Y."/>
            <person name="Ma X."/>
            <person name="Pan Z."/>
            <person name="Kale S.D."/>
            <person name="Song Y."/>
            <person name="King H."/>
            <person name="Zhang Q."/>
            <person name="Presley C."/>
            <person name="Deng X."/>
            <person name="Wei C.I."/>
            <person name="Xiao S."/>
        </authorList>
    </citation>
    <scope>NUCLEOTIDE SEQUENCE [LARGE SCALE GENOMIC DNA]</scope>
    <source>
        <strain evidence="8">UMSG2</strain>
    </source>
</reference>
<organism evidence="8 9">
    <name type="scientific">Erysiphe neolycopersici</name>
    <dbReference type="NCBI Taxonomy" id="212602"/>
    <lineage>
        <taxon>Eukaryota</taxon>
        <taxon>Fungi</taxon>
        <taxon>Dikarya</taxon>
        <taxon>Ascomycota</taxon>
        <taxon>Pezizomycotina</taxon>
        <taxon>Leotiomycetes</taxon>
        <taxon>Erysiphales</taxon>
        <taxon>Erysiphaceae</taxon>
        <taxon>Erysiphe</taxon>
    </lineage>
</organism>
<gene>
    <name evidence="8" type="ORF">OnM2_043012</name>
</gene>
<dbReference type="InterPro" id="IPR015399">
    <property type="entry name" value="DUF1977_DnaJ-like"/>
</dbReference>
<comment type="caution">
    <text evidence="8">The sequence shown here is derived from an EMBL/GenBank/DDBJ whole genome shotgun (WGS) entry which is preliminary data.</text>
</comment>
<dbReference type="EMBL" id="MCFK01004357">
    <property type="protein sequence ID" value="RKF61278.1"/>
    <property type="molecule type" value="Genomic_DNA"/>
</dbReference>
<feature type="compositionally biased region" description="Low complexity" evidence="5">
    <location>
        <begin position="122"/>
        <end position="136"/>
    </location>
</feature>
<proteinExistence type="predicted"/>
<evidence type="ECO:0000313" key="9">
    <source>
        <dbReference type="Proteomes" id="UP000286134"/>
    </source>
</evidence>